<dbReference type="OrthoDB" id="2434988at2759"/>
<evidence type="ECO:0000313" key="2">
    <source>
        <dbReference type="Proteomes" id="UP000789342"/>
    </source>
</evidence>
<organism evidence="1 2">
    <name type="scientific">Acaulospora morrowiae</name>
    <dbReference type="NCBI Taxonomy" id="94023"/>
    <lineage>
        <taxon>Eukaryota</taxon>
        <taxon>Fungi</taxon>
        <taxon>Fungi incertae sedis</taxon>
        <taxon>Mucoromycota</taxon>
        <taxon>Glomeromycotina</taxon>
        <taxon>Glomeromycetes</taxon>
        <taxon>Diversisporales</taxon>
        <taxon>Acaulosporaceae</taxon>
        <taxon>Acaulospora</taxon>
    </lineage>
</organism>
<reference evidence="1" key="1">
    <citation type="submission" date="2021-06" db="EMBL/GenBank/DDBJ databases">
        <authorList>
            <person name="Kallberg Y."/>
            <person name="Tangrot J."/>
            <person name="Rosling A."/>
        </authorList>
    </citation>
    <scope>NUCLEOTIDE SEQUENCE</scope>
    <source>
        <strain evidence="1">CL551</strain>
    </source>
</reference>
<name>A0A9N9D2Y0_9GLOM</name>
<dbReference type="EMBL" id="CAJVPV010007601">
    <property type="protein sequence ID" value="CAG8621034.1"/>
    <property type="molecule type" value="Genomic_DNA"/>
</dbReference>
<keyword evidence="2" id="KW-1185">Reference proteome</keyword>
<proteinExistence type="predicted"/>
<dbReference type="AlphaFoldDB" id="A0A9N9D2Y0"/>
<gene>
    <name evidence="1" type="ORF">AMORRO_LOCUS8663</name>
</gene>
<evidence type="ECO:0000313" key="1">
    <source>
        <dbReference type="EMBL" id="CAG8621034.1"/>
    </source>
</evidence>
<protein>
    <submittedName>
        <fullName evidence="1">3856_t:CDS:1</fullName>
    </submittedName>
</protein>
<accession>A0A9N9D2Y0</accession>
<sequence>MVKVCTLQDIKSMESKKIQGQGYRLGSTHEQELEKALHNSIKSNSEITSEYKNMQVAKLSVLNSILVSKNSELGHMKNTLASKDDELKQIKDNLVLKTSEIYSLESKLLSVPIKIGGEADEKKISNSILWNDDAIASDIHT</sequence>
<comment type="caution">
    <text evidence="1">The sequence shown here is derived from an EMBL/GenBank/DDBJ whole genome shotgun (WGS) entry which is preliminary data.</text>
</comment>
<dbReference type="Proteomes" id="UP000789342">
    <property type="component" value="Unassembled WGS sequence"/>
</dbReference>